<dbReference type="Proteomes" id="UP000813385">
    <property type="component" value="Unassembled WGS sequence"/>
</dbReference>
<name>A0A8K0X226_9PEZI</name>
<proteinExistence type="predicted"/>
<reference evidence="2" key="1">
    <citation type="journal article" date="2021" name="Nat. Commun.">
        <title>Genetic determinants of endophytism in the Arabidopsis root mycobiome.</title>
        <authorList>
            <person name="Mesny F."/>
            <person name="Miyauchi S."/>
            <person name="Thiergart T."/>
            <person name="Pickel B."/>
            <person name="Atanasova L."/>
            <person name="Karlsson M."/>
            <person name="Huettel B."/>
            <person name="Barry K.W."/>
            <person name="Haridas S."/>
            <person name="Chen C."/>
            <person name="Bauer D."/>
            <person name="Andreopoulos W."/>
            <person name="Pangilinan J."/>
            <person name="LaButti K."/>
            <person name="Riley R."/>
            <person name="Lipzen A."/>
            <person name="Clum A."/>
            <person name="Drula E."/>
            <person name="Henrissat B."/>
            <person name="Kohler A."/>
            <person name="Grigoriev I.V."/>
            <person name="Martin F.M."/>
            <person name="Hacquard S."/>
        </authorList>
    </citation>
    <scope>NUCLEOTIDE SEQUENCE</scope>
    <source>
        <strain evidence="2">MPI-CAGE-AT-0016</strain>
    </source>
</reference>
<comment type="caution">
    <text evidence="2">The sequence shown here is derived from an EMBL/GenBank/DDBJ whole genome shotgun (WGS) entry which is preliminary data.</text>
</comment>
<evidence type="ECO:0000313" key="2">
    <source>
        <dbReference type="EMBL" id="KAH7354188.1"/>
    </source>
</evidence>
<accession>A0A8K0X226</accession>
<keyword evidence="3" id="KW-1185">Reference proteome</keyword>
<organism evidence="2 3">
    <name type="scientific">Plectosphaerella cucumerina</name>
    <dbReference type="NCBI Taxonomy" id="40658"/>
    <lineage>
        <taxon>Eukaryota</taxon>
        <taxon>Fungi</taxon>
        <taxon>Dikarya</taxon>
        <taxon>Ascomycota</taxon>
        <taxon>Pezizomycotina</taxon>
        <taxon>Sordariomycetes</taxon>
        <taxon>Hypocreomycetidae</taxon>
        <taxon>Glomerellales</taxon>
        <taxon>Plectosphaerellaceae</taxon>
        <taxon>Plectosphaerella</taxon>
    </lineage>
</organism>
<feature type="region of interest" description="Disordered" evidence="1">
    <location>
        <begin position="62"/>
        <end position="99"/>
    </location>
</feature>
<evidence type="ECO:0000313" key="3">
    <source>
        <dbReference type="Proteomes" id="UP000813385"/>
    </source>
</evidence>
<feature type="compositionally biased region" description="Polar residues" evidence="1">
    <location>
        <begin position="73"/>
        <end position="99"/>
    </location>
</feature>
<gene>
    <name evidence="2" type="ORF">B0T11DRAFT_125040</name>
</gene>
<dbReference type="AlphaFoldDB" id="A0A8K0X226"/>
<dbReference type="EMBL" id="JAGPXD010000005">
    <property type="protein sequence ID" value="KAH7354188.1"/>
    <property type="molecule type" value="Genomic_DNA"/>
</dbReference>
<protein>
    <submittedName>
        <fullName evidence="2">Uncharacterized protein</fullName>
    </submittedName>
</protein>
<evidence type="ECO:0000256" key="1">
    <source>
        <dbReference type="SAM" id="MobiDB-lite"/>
    </source>
</evidence>
<sequence>MGKAKQASLTLLTLTFHTQPDGPVLYVIALHAIEDLGLKRTTMTMTVAGSWIQALGRPLDCGSLPENPRGRSASPSIHSSRGPQNVNHHQDKSPSLNPGLTPSKSPACFRWWFPTQCPRFQTGTSAHSGREKGRRCKTRDHGHLTQIHAIATRRKLPSSVPFFFSLVGHTSHRCLL</sequence>